<dbReference type="OrthoDB" id="156886at2759"/>
<gene>
    <name evidence="4" type="ORF">BSL78_09637</name>
    <name evidence="3" type="ORF">BSL78_30161</name>
</gene>
<evidence type="ECO:0000313" key="3">
    <source>
        <dbReference type="EMBL" id="PIK33026.1"/>
    </source>
</evidence>
<sequence>MATKLMQRLNKNCVNLSWFANNRTIGTNGSSWGITICRPSNNAEGRNKTAILFGSVKSYFSYPQICGCTATGNTVHRGRDRRAQQGRAYSTSAESSTKLIYSGPLTSVVRGVKFFSLSTTIMSGTLVPLLLRFGDSGVMTTIGLSFATVMIATPILLHWFSRSYVTRLYLDGRGDGYVAKTMTFILREKTHKFKATDVAIPSVRNVFTTFVANGRPFLVDPRGFFDPNQFSQLMGQDEISQEELEKMMKNMKDDED</sequence>
<dbReference type="Proteomes" id="UP000230750">
    <property type="component" value="Unassembled WGS sequence"/>
</dbReference>
<dbReference type="EMBL" id="MRZV01000285">
    <property type="protein sequence ID" value="PIK53473.1"/>
    <property type="molecule type" value="Genomic_DNA"/>
</dbReference>
<dbReference type="InterPro" id="IPR045325">
    <property type="entry name" value="TMEM70/TMEM186/TMEM223"/>
</dbReference>
<dbReference type="InterPro" id="IPR009724">
    <property type="entry name" value="TMEM70"/>
</dbReference>
<evidence type="ECO:0000256" key="1">
    <source>
        <dbReference type="ARBA" id="ARBA00005280"/>
    </source>
</evidence>
<keyword evidence="2" id="KW-1133">Transmembrane helix</keyword>
<name>A0A2G8KZM0_STIJA</name>
<dbReference type="GO" id="GO:0031966">
    <property type="term" value="C:mitochondrial membrane"/>
    <property type="evidence" value="ECO:0007669"/>
    <property type="project" value="TreeGrafter"/>
</dbReference>
<feature type="transmembrane region" description="Helical" evidence="2">
    <location>
        <begin position="114"/>
        <end position="131"/>
    </location>
</feature>
<keyword evidence="5" id="KW-1185">Reference proteome</keyword>
<evidence type="ECO:0000256" key="2">
    <source>
        <dbReference type="SAM" id="Phobius"/>
    </source>
</evidence>
<evidence type="ECO:0000313" key="5">
    <source>
        <dbReference type="Proteomes" id="UP000230750"/>
    </source>
</evidence>
<keyword evidence="2" id="KW-0472">Membrane</keyword>
<reference evidence="4 5" key="1">
    <citation type="journal article" date="2017" name="PLoS Biol.">
        <title>The sea cucumber genome provides insights into morphological evolution and visceral regeneration.</title>
        <authorList>
            <person name="Zhang X."/>
            <person name="Sun L."/>
            <person name="Yuan J."/>
            <person name="Sun Y."/>
            <person name="Gao Y."/>
            <person name="Zhang L."/>
            <person name="Li S."/>
            <person name="Dai H."/>
            <person name="Hamel J.F."/>
            <person name="Liu C."/>
            <person name="Yu Y."/>
            <person name="Liu S."/>
            <person name="Lin W."/>
            <person name="Guo K."/>
            <person name="Jin S."/>
            <person name="Xu P."/>
            <person name="Storey K.B."/>
            <person name="Huan P."/>
            <person name="Zhang T."/>
            <person name="Zhou Y."/>
            <person name="Zhang J."/>
            <person name="Lin C."/>
            <person name="Li X."/>
            <person name="Xing L."/>
            <person name="Huo D."/>
            <person name="Sun M."/>
            <person name="Wang L."/>
            <person name="Mercier A."/>
            <person name="Li F."/>
            <person name="Yang H."/>
            <person name="Xiang J."/>
        </authorList>
    </citation>
    <scope>NUCLEOTIDE SEQUENCE [LARGE SCALE GENOMIC DNA]</scope>
    <source>
        <strain evidence="4">Shaxun</strain>
        <tissue evidence="4">Muscle</tissue>
    </source>
</reference>
<accession>A0A2G8KZM0</accession>
<dbReference type="GO" id="GO:0033615">
    <property type="term" value="P:mitochondrial proton-transporting ATP synthase complex assembly"/>
    <property type="evidence" value="ECO:0007669"/>
    <property type="project" value="TreeGrafter"/>
</dbReference>
<dbReference type="PANTHER" id="PTHR13281">
    <property type="entry name" value="TRANSMEMBRANE PROTEIN 70, MITOCHONDRIAL"/>
    <property type="match status" value="1"/>
</dbReference>
<dbReference type="AlphaFoldDB" id="A0A2G8KZM0"/>
<organism evidence="4 5">
    <name type="scientific">Stichopus japonicus</name>
    <name type="common">Sea cucumber</name>
    <dbReference type="NCBI Taxonomy" id="307972"/>
    <lineage>
        <taxon>Eukaryota</taxon>
        <taxon>Metazoa</taxon>
        <taxon>Echinodermata</taxon>
        <taxon>Eleutherozoa</taxon>
        <taxon>Echinozoa</taxon>
        <taxon>Holothuroidea</taxon>
        <taxon>Aspidochirotacea</taxon>
        <taxon>Aspidochirotida</taxon>
        <taxon>Stichopodidae</taxon>
        <taxon>Apostichopus</taxon>
    </lineage>
</organism>
<dbReference type="PANTHER" id="PTHR13281:SF0">
    <property type="entry name" value="TRANSMEMBRANE PROTEIN 70, MITOCHONDRIAL"/>
    <property type="match status" value="1"/>
</dbReference>
<feature type="transmembrane region" description="Helical" evidence="2">
    <location>
        <begin position="137"/>
        <end position="160"/>
    </location>
</feature>
<comment type="caution">
    <text evidence="4">The sequence shown here is derived from an EMBL/GenBank/DDBJ whole genome shotgun (WGS) entry which is preliminary data.</text>
</comment>
<evidence type="ECO:0000313" key="4">
    <source>
        <dbReference type="EMBL" id="PIK53473.1"/>
    </source>
</evidence>
<protein>
    <submittedName>
        <fullName evidence="4">Putative transmembrane protein</fullName>
    </submittedName>
</protein>
<dbReference type="Pfam" id="PF06979">
    <property type="entry name" value="TMEM70"/>
    <property type="match status" value="1"/>
</dbReference>
<dbReference type="EMBL" id="MRZV01002789">
    <property type="protein sequence ID" value="PIK33026.1"/>
    <property type="molecule type" value="Genomic_DNA"/>
</dbReference>
<keyword evidence="2 4" id="KW-0812">Transmembrane</keyword>
<comment type="similarity">
    <text evidence="1">Belongs to the TMEM70 family.</text>
</comment>
<proteinExistence type="inferred from homology"/>
<dbReference type="STRING" id="307972.A0A2G8KZM0"/>